<feature type="domain" description="FecR N-terminal" evidence="2">
    <location>
        <begin position="11"/>
        <end position="48"/>
    </location>
</feature>
<dbReference type="Pfam" id="PF16220">
    <property type="entry name" value="DUF4880"/>
    <property type="match status" value="1"/>
</dbReference>
<dbReference type="AlphaFoldDB" id="A0AAJ2EUK1"/>
<dbReference type="PANTHER" id="PTHR30273">
    <property type="entry name" value="PERIPLASMIC SIGNAL SENSOR AND SIGMA FACTOR ACTIVATOR FECR-RELATED"/>
    <property type="match status" value="1"/>
</dbReference>
<reference evidence="3" key="1">
    <citation type="submission" date="2023-08" db="EMBL/GenBank/DDBJ databases">
        <title>Functional and genomic diversity of the sorghum phyllosphere microbiome.</title>
        <authorList>
            <person name="Shade A."/>
        </authorList>
    </citation>
    <scope>NUCLEOTIDE SEQUENCE</scope>
    <source>
        <strain evidence="3">SORGH_AS_0201</strain>
    </source>
</reference>
<dbReference type="Pfam" id="PF04773">
    <property type="entry name" value="FecR"/>
    <property type="match status" value="1"/>
</dbReference>
<accession>A0AAJ2EUK1</accession>
<dbReference type="PIRSF" id="PIRSF018266">
    <property type="entry name" value="FecR"/>
    <property type="match status" value="1"/>
</dbReference>
<organism evidence="3 4">
    <name type="scientific">Pseudomonas oryzihabitans</name>
    <dbReference type="NCBI Taxonomy" id="47885"/>
    <lineage>
        <taxon>Bacteria</taxon>
        <taxon>Pseudomonadati</taxon>
        <taxon>Pseudomonadota</taxon>
        <taxon>Gammaproteobacteria</taxon>
        <taxon>Pseudomonadales</taxon>
        <taxon>Pseudomonadaceae</taxon>
        <taxon>Pseudomonas</taxon>
    </lineage>
</organism>
<evidence type="ECO:0000313" key="4">
    <source>
        <dbReference type="Proteomes" id="UP001268036"/>
    </source>
</evidence>
<feature type="domain" description="FecR protein" evidence="1">
    <location>
        <begin position="110"/>
        <end position="198"/>
    </location>
</feature>
<dbReference type="Gene3D" id="2.60.120.1440">
    <property type="match status" value="1"/>
</dbReference>
<comment type="caution">
    <text evidence="3">The sequence shown here is derived from an EMBL/GenBank/DDBJ whole genome shotgun (WGS) entry which is preliminary data.</text>
</comment>
<proteinExistence type="predicted"/>
<dbReference type="RefSeq" id="WP_309754983.1">
    <property type="nucleotide sequence ID" value="NZ_JAVJAF010000001.1"/>
</dbReference>
<name>A0AAJ2EUK1_9PSED</name>
<dbReference type="Proteomes" id="UP001268036">
    <property type="component" value="Unassembled WGS sequence"/>
</dbReference>
<dbReference type="GO" id="GO:0016989">
    <property type="term" value="F:sigma factor antagonist activity"/>
    <property type="evidence" value="ECO:0007669"/>
    <property type="project" value="TreeGrafter"/>
</dbReference>
<dbReference type="InterPro" id="IPR032623">
    <property type="entry name" value="FecR_N"/>
</dbReference>
<dbReference type="EMBL" id="JAVJAF010000001">
    <property type="protein sequence ID" value="MDR6232858.1"/>
    <property type="molecule type" value="Genomic_DNA"/>
</dbReference>
<dbReference type="PANTHER" id="PTHR30273:SF2">
    <property type="entry name" value="PROTEIN FECR"/>
    <property type="match status" value="1"/>
</dbReference>
<evidence type="ECO:0000259" key="1">
    <source>
        <dbReference type="Pfam" id="PF04773"/>
    </source>
</evidence>
<sequence length="321" mass="35654">MSRHEAAILAKAADWLVRLEDAPEYHQAFTAWCAQDPRHQAAVDSLQQTLQRLEPLAAMPARAALNAVQRLAPEHSGRGRALTALVLTLGLLLPTTLWLQANPPAYLMADLRTGTAEWRETRLADGSRLLLDAQSAVDLEFDAQQRRLRLIQGDILVDVAHDSERPFIVETPYANIHALGTRFVVEQGDSATWVTMLESRTEIRSTATGARIILAAGQRLRLDAQGPGSPQHLDVTPLEQAWQRRQLVVWDRPLPEVLATLARSQPGYLSYDAQTLADFKVSAVLPQDDPKAALTLLARSFPLDVRHYGPWLTRVTLAQKK</sequence>
<evidence type="ECO:0000259" key="2">
    <source>
        <dbReference type="Pfam" id="PF16220"/>
    </source>
</evidence>
<gene>
    <name evidence="3" type="ORF">QE440_000599</name>
</gene>
<dbReference type="InterPro" id="IPR012373">
    <property type="entry name" value="Ferrdict_sens_TM"/>
</dbReference>
<keyword evidence="3" id="KW-0812">Transmembrane</keyword>
<keyword evidence="3" id="KW-0472">Membrane</keyword>
<dbReference type="InterPro" id="IPR006860">
    <property type="entry name" value="FecR"/>
</dbReference>
<evidence type="ECO:0000313" key="3">
    <source>
        <dbReference type="EMBL" id="MDR6232858.1"/>
    </source>
</evidence>
<protein>
    <submittedName>
        <fullName evidence="3">Transmembrane sensor</fullName>
    </submittedName>
</protein>